<evidence type="ECO:0000256" key="13">
    <source>
        <dbReference type="SAM" id="MobiDB-lite"/>
    </source>
</evidence>
<dbReference type="Proteomes" id="UP000594454">
    <property type="component" value="Chromosome 5"/>
</dbReference>
<evidence type="ECO:0000256" key="11">
    <source>
        <dbReference type="ARBA" id="ARBA00047984"/>
    </source>
</evidence>
<feature type="region of interest" description="Disordered" evidence="13">
    <location>
        <begin position="542"/>
        <end position="596"/>
    </location>
</feature>
<evidence type="ECO:0000256" key="1">
    <source>
        <dbReference type="ARBA" id="ARBA00004604"/>
    </source>
</evidence>
<feature type="domain" description="Helicase C-terminal" evidence="15">
    <location>
        <begin position="350"/>
        <end position="511"/>
    </location>
</feature>
<dbReference type="InterPro" id="IPR011545">
    <property type="entry name" value="DEAD/DEAH_box_helicase_dom"/>
</dbReference>
<dbReference type="AlphaFoldDB" id="A0A7R8V3F9"/>
<dbReference type="SMART" id="SM00487">
    <property type="entry name" value="DEXDc"/>
    <property type="match status" value="1"/>
</dbReference>
<dbReference type="SUPFAM" id="SSF52540">
    <property type="entry name" value="P-loop containing nucleoside triphosphate hydrolases"/>
    <property type="match status" value="2"/>
</dbReference>
<keyword evidence="4 12" id="KW-0378">Hydrolase</keyword>
<keyword evidence="7" id="KW-0694">RNA-binding</keyword>
<dbReference type="Gene3D" id="3.40.50.300">
    <property type="entry name" value="P-loop containing nucleotide triphosphate hydrolases"/>
    <property type="match status" value="2"/>
</dbReference>
<dbReference type="FunFam" id="3.40.50.300:FF:000759">
    <property type="entry name" value="probable ATP-dependent RNA helicase DDX52"/>
    <property type="match status" value="1"/>
</dbReference>
<dbReference type="EMBL" id="LR899013">
    <property type="protein sequence ID" value="CAD7091302.1"/>
    <property type="molecule type" value="Genomic_DNA"/>
</dbReference>
<evidence type="ECO:0000313" key="16">
    <source>
        <dbReference type="EMBL" id="CAD7091302.1"/>
    </source>
</evidence>
<evidence type="ECO:0000256" key="5">
    <source>
        <dbReference type="ARBA" id="ARBA00022806"/>
    </source>
</evidence>
<evidence type="ECO:0000256" key="4">
    <source>
        <dbReference type="ARBA" id="ARBA00022801"/>
    </source>
</evidence>
<protein>
    <recommendedName>
        <fullName evidence="10">Probable ATP-dependent RNA helicase DDX52</fullName>
        <ecNumber evidence="2">3.6.4.13</ecNumber>
    </recommendedName>
</protein>
<keyword evidence="17" id="KW-1185">Reference proteome</keyword>
<evidence type="ECO:0000313" key="17">
    <source>
        <dbReference type="Proteomes" id="UP000594454"/>
    </source>
</evidence>
<dbReference type="InterPro" id="IPR027417">
    <property type="entry name" value="P-loop_NTPase"/>
</dbReference>
<evidence type="ECO:0000256" key="6">
    <source>
        <dbReference type="ARBA" id="ARBA00022840"/>
    </source>
</evidence>
<dbReference type="Pfam" id="PF00271">
    <property type="entry name" value="Helicase_C"/>
    <property type="match status" value="1"/>
</dbReference>
<dbReference type="OMA" id="EMAHSIM"/>
<name>A0A7R8V3F9_HERIL</name>
<evidence type="ECO:0000256" key="2">
    <source>
        <dbReference type="ARBA" id="ARBA00012552"/>
    </source>
</evidence>
<dbReference type="InParanoid" id="A0A7R8V3F9"/>
<dbReference type="GO" id="GO:0003724">
    <property type="term" value="F:RNA helicase activity"/>
    <property type="evidence" value="ECO:0007669"/>
    <property type="project" value="UniProtKB-EC"/>
</dbReference>
<evidence type="ECO:0000256" key="3">
    <source>
        <dbReference type="ARBA" id="ARBA00022741"/>
    </source>
</evidence>
<dbReference type="EC" id="3.6.4.13" evidence="2"/>
<dbReference type="InterPro" id="IPR044764">
    <property type="entry name" value="DDX52/Rok1_DEADc"/>
</dbReference>
<dbReference type="GO" id="GO:0016787">
    <property type="term" value="F:hydrolase activity"/>
    <property type="evidence" value="ECO:0007669"/>
    <property type="project" value="UniProtKB-KW"/>
</dbReference>
<dbReference type="GO" id="GO:0005524">
    <property type="term" value="F:ATP binding"/>
    <property type="evidence" value="ECO:0007669"/>
    <property type="project" value="UniProtKB-KW"/>
</dbReference>
<dbReference type="InterPro" id="IPR014001">
    <property type="entry name" value="Helicase_ATP-bd"/>
</dbReference>
<comment type="catalytic activity">
    <reaction evidence="11">
        <text>ATP + H2O = ADP + phosphate + H(+)</text>
        <dbReference type="Rhea" id="RHEA:13065"/>
        <dbReference type="ChEBI" id="CHEBI:15377"/>
        <dbReference type="ChEBI" id="CHEBI:15378"/>
        <dbReference type="ChEBI" id="CHEBI:30616"/>
        <dbReference type="ChEBI" id="CHEBI:43474"/>
        <dbReference type="ChEBI" id="CHEBI:456216"/>
        <dbReference type="EC" id="3.6.4.13"/>
    </reaction>
</comment>
<dbReference type="CDD" id="cd17957">
    <property type="entry name" value="DEADc_DDX52"/>
    <property type="match status" value="1"/>
</dbReference>
<dbReference type="GO" id="GO:0005829">
    <property type="term" value="C:cytosol"/>
    <property type="evidence" value="ECO:0007669"/>
    <property type="project" value="TreeGrafter"/>
</dbReference>
<dbReference type="InterPro" id="IPR000629">
    <property type="entry name" value="RNA-helicase_DEAD-box_CS"/>
</dbReference>
<dbReference type="GO" id="GO:0005730">
    <property type="term" value="C:nucleolus"/>
    <property type="evidence" value="ECO:0007669"/>
    <property type="project" value="UniProtKB-SubCell"/>
</dbReference>
<accession>A0A7R8V3F9</accession>
<evidence type="ECO:0000256" key="9">
    <source>
        <dbReference type="ARBA" id="ARBA00024355"/>
    </source>
</evidence>
<evidence type="ECO:0000256" key="12">
    <source>
        <dbReference type="RuleBase" id="RU000492"/>
    </source>
</evidence>
<comment type="similarity">
    <text evidence="9">Belongs to the DEAD box helicase family. DDX52/ROK1 subfamily.</text>
</comment>
<dbReference type="GO" id="GO:0030490">
    <property type="term" value="P:maturation of SSU-rRNA"/>
    <property type="evidence" value="ECO:0007669"/>
    <property type="project" value="InterPro"/>
</dbReference>
<keyword evidence="6 12" id="KW-0067">ATP-binding</keyword>
<dbReference type="GO" id="GO:0003723">
    <property type="term" value="F:RNA binding"/>
    <property type="evidence" value="ECO:0007669"/>
    <property type="project" value="UniProtKB-KW"/>
</dbReference>
<dbReference type="PANTHER" id="PTHR47959">
    <property type="entry name" value="ATP-DEPENDENT RNA HELICASE RHLE-RELATED"/>
    <property type="match status" value="1"/>
</dbReference>
<dbReference type="SMART" id="SM00490">
    <property type="entry name" value="HELICc"/>
    <property type="match status" value="1"/>
</dbReference>
<feature type="compositionally biased region" description="Basic residues" evidence="13">
    <location>
        <begin position="578"/>
        <end position="596"/>
    </location>
</feature>
<dbReference type="PROSITE" id="PS00039">
    <property type="entry name" value="DEAD_ATP_HELICASE"/>
    <property type="match status" value="1"/>
</dbReference>
<keyword evidence="3 12" id="KW-0547">Nucleotide-binding</keyword>
<dbReference type="InterPro" id="IPR001650">
    <property type="entry name" value="Helicase_C-like"/>
</dbReference>
<dbReference type="PROSITE" id="PS51192">
    <property type="entry name" value="HELICASE_ATP_BIND_1"/>
    <property type="match status" value="1"/>
</dbReference>
<keyword evidence="8" id="KW-0539">Nucleus</keyword>
<feature type="region of interest" description="Disordered" evidence="13">
    <location>
        <begin position="38"/>
        <end position="89"/>
    </location>
</feature>
<evidence type="ECO:0000259" key="14">
    <source>
        <dbReference type="PROSITE" id="PS51192"/>
    </source>
</evidence>
<evidence type="ECO:0000256" key="8">
    <source>
        <dbReference type="ARBA" id="ARBA00023242"/>
    </source>
</evidence>
<evidence type="ECO:0000256" key="10">
    <source>
        <dbReference type="ARBA" id="ARBA00044533"/>
    </source>
</evidence>
<comment type="subcellular location">
    <subcellularLocation>
        <location evidence="1">Nucleus</location>
        <location evidence="1">Nucleolus</location>
    </subcellularLocation>
</comment>
<dbReference type="PROSITE" id="PS51194">
    <property type="entry name" value="HELICASE_CTER"/>
    <property type="match status" value="1"/>
</dbReference>
<organism evidence="16 17">
    <name type="scientific">Hermetia illucens</name>
    <name type="common">Black soldier fly</name>
    <dbReference type="NCBI Taxonomy" id="343691"/>
    <lineage>
        <taxon>Eukaryota</taxon>
        <taxon>Metazoa</taxon>
        <taxon>Ecdysozoa</taxon>
        <taxon>Arthropoda</taxon>
        <taxon>Hexapoda</taxon>
        <taxon>Insecta</taxon>
        <taxon>Pterygota</taxon>
        <taxon>Neoptera</taxon>
        <taxon>Endopterygota</taxon>
        <taxon>Diptera</taxon>
        <taxon>Brachycera</taxon>
        <taxon>Stratiomyomorpha</taxon>
        <taxon>Stratiomyidae</taxon>
        <taxon>Hermetiinae</taxon>
        <taxon>Hermetia</taxon>
    </lineage>
</organism>
<keyword evidence="5 12" id="KW-0347">Helicase</keyword>
<dbReference type="InterPro" id="IPR050079">
    <property type="entry name" value="DEAD_box_RNA_helicase"/>
</dbReference>
<feature type="compositionally biased region" description="Basic and acidic residues" evidence="13">
    <location>
        <begin position="546"/>
        <end position="568"/>
    </location>
</feature>
<feature type="domain" description="Helicase ATP-binding" evidence="14">
    <location>
        <begin position="161"/>
        <end position="339"/>
    </location>
</feature>
<proteinExistence type="inferred from homology"/>
<dbReference type="PANTHER" id="PTHR47959:SF15">
    <property type="entry name" value="RNA HELICASE"/>
    <property type="match status" value="1"/>
</dbReference>
<dbReference type="FunCoup" id="A0A7R8V3F9">
    <property type="interactions" value="1717"/>
</dbReference>
<feature type="compositionally biased region" description="Acidic residues" evidence="13">
    <location>
        <begin position="45"/>
        <end position="65"/>
    </location>
</feature>
<gene>
    <name evidence="16" type="ORF">HERILL_LOCUS13724</name>
</gene>
<evidence type="ECO:0000259" key="15">
    <source>
        <dbReference type="PROSITE" id="PS51194"/>
    </source>
</evidence>
<sequence length="596" mass="67286">MDAHDIFKKLTRGVYFSRKNVNNNALKKEVIEAPVQNDLAAEFSQSDEEGNDSDVEQASEAESEEDTAKFSYINDDATKSTEPKKKKKKLNDLEAKRKLLEQEELNHFRNVQRISVTGKRVADPIRTFDELGEKYKVPDKLVENLAVCGYPLPTPIQMQAVPIMLQGRSLMACAPTGSGKTVAFLLPVLRDLKGPQRKGFRAMILAPTRELAQQIYRECLRLSEKTGLKIHLINKVSQAEQKFGEKSSKKYDILVSTPNRICYLLSRDPPVLDFSQIEWFIVDEADKLMEEGANSFKEQFDQILGACTSSSRKVALFSATYTVPVAKWAIRNLKGLVRVTVGERNAATDTVQQDLLFVGSESGKLLAFRDLVRGGLQPPVLVFVQSKDRAKQLFSELIYDGINVDVIHADRTQKQRDNVVKAFREGKIWVLICTELMGRGIDFKGVNLVVNYDFPPTPISYIHRIGRTGRAGRPGRAITYFTQDDTPNLRSIAHIIKNSGGKVPDFMLTLKKPKKSERKNLAKRAPEREDILTVPKFQMKRKEKLKKMEELKKRKGKGEKGSADKAENVDDPVISTTMKKKPKKKTFSKKNKKPLA</sequence>
<dbReference type="CDD" id="cd18787">
    <property type="entry name" value="SF2_C_DEAD"/>
    <property type="match status" value="1"/>
</dbReference>
<dbReference type="Pfam" id="PF00270">
    <property type="entry name" value="DEAD"/>
    <property type="match status" value="1"/>
</dbReference>
<reference evidence="16 17" key="1">
    <citation type="submission" date="2020-11" db="EMBL/GenBank/DDBJ databases">
        <authorList>
            <person name="Wallbank WR R."/>
            <person name="Pardo Diaz C."/>
            <person name="Kozak K."/>
            <person name="Martin S."/>
            <person name="Jiggins C."/>
            <person name="Moest M."/>
            <person name="Warren A I."/>
            <person name="Generalovic N T."/>
            <person name="Byers J.R.P. K."/>
            <person name="Montejo-Kovacevich G."/>
            <person name="Yen C E."/>
        </authorList>
    </citation>
    <scope>NUCLEOTIDE SEQUENCE [LARGE SCALE GENOMIC DNA]</scope>
</reference>
<dbReference type="OrthoDB" id="360161at2759"/>
<evidence type="ECO:0000256" key="7">
    <source>
        <dbReference type="ARBA" id="ARBA00022884"/>
    </source>
</evidence>